<dbReference type="EMBL" id="LR746270">
    <property type="protein sequence ID" value="CAA7399937.1"/>
    <property type="molecule type" value="Genomic_DNA"/>
</dbReference>
<keyword evidence="2" id="KW-1185">Reference proteome</keyword>
<organism evidence="1 2">
    <name type="scientific">Spirodela intermedia</name>
    <name type="common">Intermediate duckweed</name>
    <dbReference type="NCBI Taxonomy" id="51605"/>
    <lineage>
        <taxon>Eukaryota</taxon>
        <taxon>Viridiplantae</taxon>
        <taxon>Streptophyta</taxon>
        <taxon>Embryophyta</taxon>
        <taxon>Tracheophyta</taxon>
        <taxon>Spermatophyta</taxon>
        <taxon>Magnoliopsida</taxon>
        <taxon>Liliopsida</taxon>
        <taxon>Araceae</taxon>
        <taxon>Lemnoideae</taxon>
        <taxon>Spirodela</taxon>
    </lineage>
</organism>
<dbReference type="Proteomes" id="UP000663760">
    <property type="component" value="Chromosome 7"/>
</dbReference>
<evidence type="ECO:0000313" key="1">
    <source>
        <dbReference type="EMBL" id="CAA7399937.1"/>
    </source>
</evidence>
<proteinExistence type="predicted"/>
<sequence length="213" mass="23466">MASGPLSQDFRYFQTGGQRVLVLATTRAADADEWVRGVEATWPSRRIVGLSFFWEPWILLDGSIGRRVCSINLSYLRHVLVYQLSSEGNDPTAPCLLNFLCDLRNIFFGDDLNRSLTALGLHASRRHSLTMELVGVAAICGVSPAAVLDSQLPFHVSLAVLLTDLDADLLLQANLWELMPCSWPMTEVQVQLAAETSFVGQKLGICAFARILS</sequence>
<dbReference type="Gene3D" id="3.30.420.10">
    <property type="entry name" value="Ribonuclease H-like superfamily/Ribonuclease H"/>
    <property type="match status" value="1"/>
</dbReference>
<protein>
    <submittedName>
        <fullName evidence="1">Uncharacterized protein</fullName>
    </submittedName>
</protein>
<dbReference type="InterPro" id="IPR036397">
    <property type="entry name" value="RNaseH_sf"/>
</dbReference>
<dbReference type="AlphaFoldDB" id="A0A7I8KQ64"/>
<reference evidence="1" key="1">
    <citation type="submission" date="2020-02" db="EMBL/GenBank/DDBJ databases">
        <authorList>
            <person name="Scholz U."/>
            <person name="Mascher M."/>
            <person name="Fiebig A."/>
        </authorList>
    </citation>
    <scope>NUCLEOTIDE SEQUENCE</scope>
</reference>
<accession>A0A7I8KQ64</accession>
<name>A0A7I8KQ64_SPIIN</name>
<evidence type="ECO:0000313" key="2">
    <source>
        <dbReference type="Proteomes" id="UP000663760"/>
    </source>
</evidence>
<gene>
    <name evidence="1" type="ORF">SI8410_07010607</name>
</gene>
<dbReference type="GO" id="GO:0003676">
    <property type="term" value="F:nucleic acid binding"/>
    <property type="evidence" value="ECO:0007669"/>
    <property type="project" value="InterPro"/>
</dbReference>